<evidence type="ECO:0000259" key="5">
    <source>
        <dbReference type="Pfam" id="PF02872"/>
    </source>
</evidence>
<dbReference type="PANTHER" id="PTHR11575">
    <property type="entry name" value="5'-NUCLEOTIDASE-RELATED"/>
    <property type="match status" value="1"/>
</dbReference>
<evidence type="ECO:0000313" key="6">
    <source>
        <dbReference type="EMBL" id="HJA98985.1"/>
    </source>
</evidence>
<name>A0A9D2L499_9BACT</name>
<keyword evidence="3" id="KW-0547">Nucleotide-binding</keyword>
<dbReference type="Pfam" id="PF00149">
    <property type="entry name" value="Metallophos"/>
    <property type="match status" value="1"/>
</dbReference>
<dbReference type="InterPro" id="IPR004843">
    <property type="entry name" value="Calcineurin-like_PHP"/>
</dbReference>
<feature type="domain" description="Calcineurin-like phosphoesterase" evidence="4">
    <location>
        <begin position="28"/>
        <end position="224"/>
    </location>
</feature>
<evidence type="ECO:0000256" key="3">
    <source>
        <dbReference type="RuleBase" id="RU362119"/>
    </source>
</evidence>
<dbReference type="InterPro" id="IPR006179">
    <property type="entry name" value="5_nucleotidase/apyrase"/>
</dbReference>
<protein>
    <submittedName>
        <fullName evidence="6">Bifunctional metallophosphatase/5'-nucleotidase</fullName>
    </submittedName>
</protein>
<evidence type="ECO:0000256" key="2">
    <source>
        <dbReference type="ARBA" id="ARBA00022729"/>
    </source>
</evidence>
<feature type="domain" description="5'-Nucleotidase C-terminal" evidence="5">
    <location>
        <begin position="300"/>
        <end position="429"/>
    </location>
</feature>
<dbReference type="SUPFAM" id="SSF55816">
    <property type="entry name" value="5'-nucleotidase (syn. UDP-sugar hydrolase), C-terminal domain"/>
    <property type="match status" value="1"/>
</dbReference>
<dbReference type="InterPro" id="IPR029052">
    <property type="entry name" value="Metallo-depent_PP-like"/>
</dbReference>
<dbReference type="PRINTS" id="PR01607">
    <property type="entry name" value="APYRASEFAMLY"/>
</dbReference>
<comment type="caution">
    <text evidence="6">The sequence shown here is derived from an EMBL/GenBank/DDBJ whole genome shotgun (WGS) entry which is preliminary data.</text>
</comment>
<organism evidence="6 7">
    <name type="scientific">Candidatus Alistipes avicola</name>
    <dbReference type="NCBI Taxonomy" id="2838432"/>
    <lineage>
        <taxon>Bacteria</taxon>
        <taxon>Pseudomonadati</taxon>
        <taxon>Bacteroidota</taxon>
        <taxon>Bacteroidia</taxon>
        <taxon>Bacteroidales</taxon>
        <taxon>Rikenellaceae</taxon>
        <taxon>Alistipes</taxon>
    </lineage>
</organism>
<evidence type="ECO:0000256" key="1">
    <source>
        <dbReference type="ARBA" id="ARBA00006654"/>
    </source>
</evidence>
<dbReference type="EMBL" id="DWYR01000013">
    <property type="protein sequence ID" value="HJA98985.1"/>
    <property type="molecule type" value="Genomic_DNA"/>
</dbReference>
<dbReference type="Proteomes" id="UP000824259">
    <property type="component" value="Unassembled WGS sequence"/>
</dbReference>
<dbReference type="GO" id="GO:0009166">
    <property type="term" value="P:nucleotide catabolic process"/>
    <property type="evidence" value="ECO:0007669"/>
    <property type="project" value="InterPro"/>
</dbReference>
<dbReference type="SUPFAM" id="SSF56300">
    <property type="entry name" value="Metallo-dependent phosphatases"/>
    <property type="match status" value="1"/>
</dbReference>
<accession>A0A9D2L499</accession>
<dbReference type="GO" id="GO:0016788">
    <property type="term" value="F:hydrolase activity, acting on ester bonds"/>
    <property type="evidence" value="ECO:0007669"/>
    <property type="project" value="InterPro"/>
</dbReference>
<dbReference type="Pfam" id="PF02872">
    <property type="entry name" value="5_nucleotid_C"/>
    <property type="match status" value="1"/>
</dbReference>
<gene>
    <name evidence="6" type="ORF">H9779_05235</name>
</gene>
<sequence length="474" mass="52877">MKKIRFISFLLLGVLLFGCAPRERSVIILSTNDMHAQIQNFPQLATAVEACRDTASVILIDAGDRWTGNAYVDRAPGRRPVLELMNRLGYDAATLGNHEFDVGQQTLAEAIAYCDFPIVCANMICENSPIPDLKPYVMLESNGVKFAFVGVVTNYGSNNHPDGHDAVFEGLRFTDAVETLEEYEYLRDSCQVLVALTHIGSTYDREVADEASEYDLIIGGHSHEQINEVVDGVLITQTGRNMRMIGVTEVRLRGDKIRSISYRLVPLSDYAPDPDYQAMVEQYRNAPELAEQAGELTATANKVGVADIFLQAIKRKTASDVAFYHFGGVRRDSLAAGPIRRGDVYDLDPFVSSISTMWMTPDEMAQMVLVKFNDEINKGESHRIDLFSTTPYVIHTDGEDAVEVTFPALQPGRKYKVAMGDYVFKNYRGLEYTDGETTEWLVPDVLMEYIGNGGHPLTPDNRLRQSIVADREDD</sequence>
<dbReference type="PROSITE" id="PS51257">
    <property type="entry name" value="PROKAR_LIPOPROTEIN"/>
    <property type="match status" value="1"/>
</dbReference>
<dbReference type="Gene3D" id="3.60.21.10">
    <property type="match status" value="1"/>
</dbReference>
<proteinExistence type="inferred from homology"/>
<dbReference type="Gene3D" id="3.90.780.10">
    <property type="entry name" value="5'-Nucleotidase, C-terminal domain"/>
    <property type="match status" value="1"/>
</dbReference>
<dbReference type="GO" id="GO:0000166">
    <property type="term" value="F:nucleotide binding"/>
    <property type="evidence" value="ECO:0007669"/>
    <property type="project" value="UniProtKB-KW"/>
</dbReference>
<keyword evidence="3" id="KW-0378">Hydrolase</keyword>
<dbReference type="CDD" id="cd00845">
    <property type="entry name" value="MPP_UshA_N_like"/>
    <property type="match status" value="1"/>
</dbReference>
<dbReference type="AlphaFoldDB" id="A0A9D2L499"/>
<dbReference type="GO" id="GO:0046872">
    <property type="term" value="F:metal ion binding"/>
    <property type="evidence" value="ECO:0007669"/>
    <property type="project" value="InterPro"/>
</dbReference>
<reference evidence="6" key="2">
    <citation type="submission" date="2021-04" db="EMBL/GenBank/DDBJ databases">
        <authorList>
            <person name="Gilroy R."/>
        </authorList>
    </citation>
    <scope>NUCLEOTIDE SEQUENCE</scope>
    <source>
        <strain evidence="6">CHK169-11906</strain>
    </source>
</reference>
<dbReference type="InterPro" id="IPR036907">
    <property type="entry name" value="5'-Nucleotdase_C_sf"/>
</dbReference>
<dbReference type="InterPro" id="IPR006146">
    <property type="entry name" value="5'-Nucleotdase_CS"/>
</dbReference>
<dbReference type="InterPro" id="IPR008334">
    <property type="entry name" value="5'-Nucleotdase_C"/>
</dbReference>
<evidence type="ECO:0000259" key="4">
    <source>
        <dbReference type="Pfam" id="PF00149"/>
    </source>
</evidence>
<dbReference type="PANTHER" id="PTHR11575:SF24">
    <property type="entry name" value="5'-NUCLEOTIDASE"/>
    <property type="match status" value="1"/>
</dbReference>
<evidence type="ECO:0000313" key="7">
    <source>
        <dbReference type="Proteomes" id="UP000824259"/>
    </source>
</evidence>
<comment type="similarity">
    <text evidence="1 3">Belongs to the 5'-nucleotidase family.</text>
</comment>
<dbReference type="PROSITE" id="PS00786">
    <property type="entry name" value="5_NUCLEOTIDASE_2"/>
    <property type="match status" value="1"/>
</dbReference>
<reference evidence="6" key="1">
    <citation type="journal article" date="2021" name="PeerJ">
        <title>Extensive microbial diversity within the chicken gut microbiome revealed by metagenomics and culture.</title>
        <authorList>
            <person name="Gilroy R."/>
            <person name="Ravi A."/>
            <person name="Getino M."/>
            <person name="Pursley I."/>
            <person name="Horton D.L."/>
            <person name="Alikhan N.F."/>
            <person name="Baker D."/>
            <person name="Gharbi K."/>
            <person name="Hall N."/>
            <person name="Watson M."/>
            <person name="Adriaenssens E.M."/>
            <person name="Foster-Nyarko E."/>
            <person name="Jarju S."/>
            <person name="Secka A."/>
            <person name="Antonio M."/>
            <person name="Oren A."/>
            <person name="Chaudhuri R.R."/>
            <person name="La Ragione R."/>
            <person name="Hildebrand F."/>
            <person name="Pallen M.J."/>
        </authorList>
    </citation>
    <scope>NUCLEOTIDE SEQUENCE</scope>
    <source>
        <strain evidence="6">CHK169-11906</strain>
    </source>
</reference>
<keyword evidence="2" id="KW-0732">Signal</keyword>